<name>A0ABW2Q8W4_9MICO</name>
<keyword evidence="3" id="KW-1185">Reference proteome</keyword>
<reference evidence="3" key="1">
    <citation type="journal article" date="2019" name="Int. J. Syst. Evol. Microbiol.">
        <title>The Global Catalogue of Microorganisms (GCM) 10K type strain sequencing project: providing services to taxonomists for standard genome sequencing and annotation.</title>
        <authorList>
            <consortium name="The Broad Institute Genomics Platform"/>
            <consortium name="The Broad Institute Genome Sequencing Center for Infectious Disease"/>
            <person name="Wu L."/>
            <person name="Ma J."/>
        </authorList>
    </citation>
    <scope>NUCLEOTIDE SEQUENCE [LARGE SCALE GENOMIC DNA]</scope>
    <source>
        <strain evidence="3">JCM 1490</strain>
    </source>
</reference>
<sequence length="798" mass="83758">MHSDDRDLAAADPGLPALAVLLDRDALRRHLTTSWDVVDAEVNYLRYKPGVSMLAGMLLTRPDGRRVPAFAAAYPPGARSKIDKTLRRAAHAHAAARADRDGGLVVGEAAADRELPGIRTVRGAEPLVYKPGRRWVGLDRDAGVLLKVHRPRAAGRHAAAHRLLDPHLPTAELLDVDTRTGVVRTAYLPGVTMDDVEAGADTGADAGAGADARRAVGALLARLHAAPLPGALERPDRRRLLSAALDGLKAVAPDLTGQARAAAQQVLHVLDVRDGARGPALTHGDFSADQVVVRPDGTLTVIDLDRAGVDDPLVDLASWAAAELAGCAAEAGVGPTAATPHPATLLGEVLDGYRGAGGAVDDRVLLALTAGAVLQRATEPFRAHRTGWAEQVADLVTTARDLAAEAAAPGLTSAPAVPSAVPAGVAPRLPTGVRDGGTRWTVARAWPRGTDRALLELEDGTGRRSAAQWFAGPEDLADAARRAPAPARTVGQVLLQPEGADRRLPALVEVLDRPGASLVAHRPGRRAVVRVAGEPGTGYVEYVKVVRPSKAADLASRARRVLGLDAAVVPALLGADPAAGVLRFSAVGELTLLDAGADPRVGDAELADAWRRVGQVVTELHGLDQEGLPRHGVAEELAALEAWTVPAVHHGLLDPERVRAAAATVEEGLREESAPYLGVLHRDLHDKQVLLDGPGGRLGLIDVDTLAVGERALDVANLLVHLELRERQGLLTPDRAALARTSLRRGLPQEDRLWARVPAYAAATRLRLAGVYAFRPRWSAVARDLLTACSTTAAPASL</sequence>
<dbReference type="RefSeq" id="WP_382394804.1">
    <property type="nucleotide sequence ID" value="NZ_JBHTCQ010000002.1"/>
</dbReference>
<evidence type="ECO:0000259" key="1">
    <source>
        <dbReference type="Pfam" id="PF01636"/>
    </source>
</evidence>
<proteinExistence type="predicted"/>
<organism evidence="2 3">
    <name type="scientific">Georgenia alba</name>
    <dbReference type="NCBI Taxonomy" id="2233858"/>
    <lineage>
        <taxon>Bacteria</taxon>
        <taxon>Bacillati</taxon>
        <taxon>Actinomycetota</taxon>
        <taxon>Actinomycetes</taxon>
        <taxon>Micrococcales</taxon>
        <taxon>Bogoriellaceae</taxon>
        <taxon>Georgenia</taxon>
    </lineage>
</organism>
<dbReference type="InterPro" id="IPR011009">
    <property type="entry name" value="Kinase-like_dom_sf"/>
</dbReference>
<dbReference type="SUPFAM" id="SSF56112">
    <property type="entry name" value="Protein kinase-like (PK-like)"/>
    <property type="match status" value="2"/>
</dbReference>
<dbReference type="InterPro" id="IPR002575">
    <property type="entry name" value="Aminoglycoside_PTrfase"/>
</dbReference>
<dbReference type="InterPro" id="IPR051678">
    <property type="entry name" value="AGP_Transferase"/>
</dbReference>
<feature type="domain" description="Aminoglycoside phosphotransferase" evidence="1">
    <location>
        <begin position="543"/>
        <end position="727"/>
    </location>
</feature>
<evidence type="ECO:0000313" key="3">
    <source>
        <dbReference type="Proteomes" id="UP001596455"/>
    </source>
</evidence>
<evidence type="ECO:0000313" key="2">
    <source>
        <dbReference type="EMBL" id="MFC7405924.1"/>
    </source>
</evidence>
<gene>
    <name evidence="2" type="ORF">ACFQQL_12440</name>
</gene>
<dbReference type="PANTHER" id="PTHR21310">
    <property type="entry name" value="AMINOGLYCOSIDE PHOSPHOTRANSFERASE-RELATED-RELATED"/>
    <property type="match status" value="1"/>
</dbReference>
<dbReference type="Pfam" id="PF01636">
    <property type="entry name" value="APH"/>
    <property type="match status" value="2"/>
</dbReference>
<comment type="caution">
    <text evidence="2">The sequence shown here is derived from an EMBL/GenBank/DDBJ whole genome shotgun (WGS) entry which is preliminary data.</text>
</comment>
<dbReference type="Proteomes" id="UP001596455">
    <property type="component" value="Unassembled WGS sequence"/>
</dbReference>
<dbReference type="Gene3D" id="3.90.1200.10">
    <property type="match status" value="2"/>
</dbReference>
<accession>A0ABW2Q8W4</accession>
<feature type="domain" description="Aminoglycoside phosphotransferase" evidence="1">
    <location>
        <begin position="137"/>
        <end position="320"/>
    </location>
</feature>
<dbReference type="EMBL" id="JBHTCQ010000002">
    <property type="protein sequence ID" value="MFC7405924.1"/>
    <property type="molecule type" value="Genomic_DNA"/>
</dbReference>
<protein>
    <submittedName>
        <fullName evidence="2">Phosphotransferase</fullName>
    </submittedName>
</protein>